<dbReference type="InterPro" id="IPR001789">
    <property type="entry name" value="Sig_transdc_resp-reg_receiver"/>
</dbReference>
<dbReference type="InterPro" id="IPR011006">
    <property type="entry name" value="CheY-like_superfamily"/>
</dbReference>
<evidence type="ECO:0000259" key="3">
    <source>
        <dbReference type="PROSITE" id="PS50110"/>
    </source>
</evidence>
<feature type="modified residue" description="4-aspartylphosphate" evidence="2">
    <location>
        <position position="52"/>
    </location>
</feature>
<dbReference type="Proteomes" id="UP000192907">
    <property type="component" value="Unassembled WGS sequence"/>
</dbReference>
<name>A0A1Y6BEE0_9BACT</name>
<dbReference type="InterPro" id="IPR050595">
    <property type="entry name" value="Bact_response_regulator"/>
</dbReference>
<gene>
    <name evidence="4" type="ORF">SAMN06296036_10454</name>
</gene>
<dbReference type="Pfam" id="PF00072">
    <property type="entry name" value="Response_reg"/>
    <property type="match status" value="1"/>
</dbReference>
<dbReference type="GO" id="GO:0000160">
    <property type="term" value="P:phosphorelay signal transduction system"/>
    <property type="evidence" value="ECO:0007669"/>
    <property type="project" value="InterPro"/>
</dbReference>
<dbReference type="STRING" id="1513793.SAMN06296036_10454"/>
<protein>
    <submittedName>
        <fullName evidence="4">Response regulator receiver domain-containing protein</fullName>
    </submittedName>
</protein>
<dbReference type="EMBL" id="FWZT01000004">
    <property type="protein sequence ID" value="SMF05233.1"/>
    <property type="molecule type" value="Genomic_DNA"/>
</dbReference>
<keyword evidence="1 2" id="KW-0597">Phosphoprotein</keyword>
<dbReference type="SMART" id="SM00448">
    <property type="entry name" value="REC"/>
    <property type="match status" value="1"/>
</dbReference>
<accession>A0A1Y6BEE0</accession>
<dbReference type="RefSeq" id="WP_159455192.1">
    <property type="nucleotide sequence ID" value="NZ_FWZT01000004.1"/>
</dbReference>
<sequence length="122" mass="13303">MSRVLIVEDDFDILSIIEERLEMLGFEISSCGSAEGLPEALDRSQPDIILLDIKLPGKDGIEIARDLKADPKTEAIPLIAVSGNPDIGETKQYLDAGFADTCPKPIDYTDLMMKIARALGLQ</sequence>
<keyword evidence="5" id="KW-1185">Reference proteome</keyword>
<dbReference type="PANTHER" id="PTHR44591:SF3">
    <property type="entry name" value="RESPONSE REGULATORY DOMAIN-CONTAINING PROTEIN"/>
    <property type="match status" value="1"/>
</dbReference>
<proteinExistence type="predicted"/>
<organism evidence="4 5">
    <name type="scientific">Pseudobacteriovorax antillogorgiicola</name>
    <dbReference type="NCBI Taxonomy" id="1513793"/>
    <lineage>
        <taxon>Bacteria</taxon>
        <taxon>Pseudomonadati</taxon>
        <taxon>Bdellovibrionota</taxon>
        <taxon>Oligoflexia</taxon>
        <taxon>Oligoflexales</taxon>
        <taxon>Pseudobacteriovoracaceae</taxon>
        <taxon>Pseudobacteriovorax</taxon>
    </lineage>
</organism>
<reference evidence="5" key="1">
    <citation type="submission" date="2017-04" db="EMBL/GenBank/DDBJ databases">
        <authorList>
            <person name="Varghese N."/>
            <person name="Submissions S."/>
        </authorList>
    </citation>
    <scope>NUCLEOTIDE SEQUENCE [LARGE SCALE GENOMIC DNA]</scope>
    <source>
        <strain evidence="5">RKEM611</strain>
    </source>
</reference>
<dbReference type="SUPFAM" id="SSF52172">
    <property type="entry name" value="CheY-like"/>
    <property type="match status" value="1"/>
</dbReference>
<dbReference type="PANTHER" id="PTHR44591">
    <property type="entry name" value="STRESS RESPONSE REGULATOR PROTEIN 1"/>
    <property type="match status" value="1"/>
</dbReference>
<dbReference type="AlphaFoldDB" id="A0A1Y6BEE0"/>
<feature type="domain" description="Response regulatory" evidence="3">
    <location>
        <begin position="3"/>
        <end position="119"/>
    </location>
</feature>
<evidence type="ECO:0000313" key="5">
    <source>
        <dbReference type="Proteomes" id="UP000192907"/>
    </source>
</evidence>
<evidence type="ECO:0000313" key="4">
    <source>
        <dbReference type="EMBL" id="SMF05233.1"/>
    </source>
</evidence>
<dbReference type="Gene3D" id="3.40.50.2300">
    <property type="match status" value="1"/>
</dbReference>
<dbReference type="PROSITE" id="PS50110">
    <property type="entry name" value="RESPONSE_REGULATORY"/>
    <property type="match status" value="1"/>
</dbReference>
<evidence type="ECO:0000256" key="1">
    <source>
        <dbReference type="ARBA" id="ARBA00022553"/>
    </source>
</evidence>
<evidence type="ECO:0000256" key="2">
    <source>
        <dbReference type="PROSITE-ProRule" id="PRU00169"/>
    </source>
</evidence>